<evidence type="ECO:0000256" key="1">
    <source>
        <dbReference type="SAM" id="MobiDB-lite"/>
    </source>
</evidence>
<dbReference type="AlphaFoldDB" id="A0A3S5BQ88"/>
<gene>
    <name evidence="3" type="ORF">PXEA_LOCUS6739</name>
</gene>
<feature type="compositionally biased region" description="Basic and acidic residues" evidence="1">
    <location>
        <begin position="218"/>
        <end position="236"/>
    </location>
</feature>
<dbReference type="EMBL" id="CAAALY010017363">
    <property type="protein sequence ID" value="VEL13299.1"/>
    <property type="molecule type" value="Genomic_DNA"/>
</dbReference>
<protein>
    <submittedName>
        <fullName evidence="3">Uncharacterized protein</fullName>
    </submittedName>
</protein>
<name>A0A3S5BQ88_9PLAT</name>
<comment type="caution">
    <text evidence="3">The sequence shown here is derived from an EMBL/GenBank/DDBJ whole genome shotgun (WGS) entry which is preliminary data.</text>
</comment>
<keyword evidence="2" id="KW-1133">Transmembrane helix</keyword>
<keyword evidence="2" id="KW-0472">Membrane</keyword>
<evidence type="ECO:0000313" key="4">
    <source>
        <dbReference type="Proteomes" id="UP000784294"/>
    </source>
</evidence>
<keyword evidence="2" id="KW-0812">Transmembrane</keyword>
<sequence length="248" mass="27198">MVIHGSFTFVSLWNSKTAHKWRQFLIIWSLCGCALSPFLIMPFFDLEKVHISRDALGHPNVPLGPSTSQTPATIIISSVLFEGHKSNISINRIRREAFYNVSSSATLSSLSTPLPILPSISKIDEKNHSSVIWSTHLNATIPINITFDYPLPASNISTAFQQTLSSSLDSTTKSFEANNKTIATTPINLPHKPSVSDAQNLNQDSAAADGTQAAKVMKQLEEDRKMDPIDPKDKPSSKPAITPVPFLF</sequence>
<feature type="region of interest" description="Disordered" evidence="1">
    <location>
        <begin position="205"/>
        <end position="248"/>
    </location>
</feature>
<evidence type="ECO:0000313" key="3">
    <source>
        <dbReference type="EMBL" id="VEL13299.1"/>
    </source>
</evidence>
<organism evidence="3 4">
    <name type="scientific">Protopolystoma xenopodis</name>
    <dbReference type="NCBI Taxonomy" id="117903"/>
    <lineage>
        <taxon>Eukaryota</taxon>
        <taxon>Metazoa</taxon>
        <taxon>Spiralia</taxon>
        <taxon>Lophotrochozoa</taxon>
        <taxon>Platyhelminthes</taxon>
        <taxon>Monogenea</taxon>
        <taxon>Polyopisthocotylea</taxon>
        <taxon>Polystomatidea</taxon>
        <taxon>Polystomatidae</taxon>
        <taxon>Protopolystoma</taxon>
    </lineage>
</organism>
<dbReference type="Proteomes" id="UP000784294">
    <property type="component" value="Unassembled WGS sequence"/>
</dbReference>
<evidence type="ECO:0000256" key="2">
    <source>
        <dbReference type="SAM" id="Phobius"/>
    </source>
</evidence>
<feature type="transmembrane region" description="Helical" evidence="2">
    <location>
        <begin position="24"/>
        <end position="44"/>
    </location>
</feature>
<dbReference type="OrthoDB" id="6265519at2759"/>
<proteinExistence type="predicted"/>
<reference evidence="3" key="1">
    <citation type="submission" date="2018-11" db="EMBL/GenBank/DDBJ databases">
        <authorList>
            <consortium name="Pathogen Informatics"/>
        </authorList>
    </citation>
    <scope>NUCLEOTIDE SEQUENCE</scope>
</reference>
<accession>A0A3S5BQ88</accession>
<keyword evidence="4" id="KW-1185">Reference proteome</keyword>